<comment type="caution">
    <text evidence="2">The sequence shown here is derived from an EMBL/GenBank/DDBJ whole genome shotgun (WGS) entry which is preliminary data.</text>
</comment>
<accession>A0A1R2AML3</accession>
<organism evidence="2 3">
    <name type="scientific">Stentor coeruleus</name>
    <dbReference type="NCBI Taxonomy" id="5963"/>
    <lineage>
        <taxon>Eukaryota</taxon>
        <taxon>Sar</taxon>
        <taxon>Alveolata</taxon>
        <taxon>Ciliophora</taxon>
        <taxon>Postciliodesmatophora</taxon>
        <taxon>Heterotrichea</taxon>
        <taxon>Heterotrichida</taxon>
        <taxon>Stentoridae</taxon>
        <taxon>Stentor</taxon>
    </lineage>
</organism>
<evidence type="ECO:0000313" key="2">
    <source>
        <dbReference type="EMBL" id="OMJ65783.1"/>
    </source>
</evidence>
<sequence length="176" mass="20367">MKTESCNTSTSQSRVLIPLHFVTSSNVNIPIELQRKLLRDSKERRALSVSIKANQDIEFRQERSIMVANISKDKIKTVSVKDYSFGLYGNKENTYATIHKKQRQLKYKGRDSSKEVLQCINKIKNIDQSFDKKIRKPPVCGEMDSGEIERRYKKITNRLDRMSKNIENAISSSTYT</sequence>
<gene>
    <name evidence="2" type="ORF">SteCoe_37625</name>
</gene>
<dbReference type="Proteomes" id="UP000187209">
    <property type="component" value="Unassembled WGS sequence"/>
</dbReference>
<keyword evidence="3" id="KW-1185">Reference proteome</keyword>
<keyword evidence="1" id="KW-0175">Coiled coil</keyword>
<evidence type="ECO:0000256" key="1">
    <source>
        <dbReference type="SAM" id="Coils"/>
    </source>
</evidence>
<name>A0A1R2AML3_9CILI</name>
<feature type="coiled-coil region" evidence="1">
    <location>
        <begin position="145"/>
        <end position="172"/>
    </location>
</feature>
<reference evidence="2 3" key="1">
    <citation type="submission" date="2016-11" db="EMBL/GenBank/DDBJ databases">
        <title>The macronuclear genome of Stentor coeruleus: a giant cell with tiny introns.</title>
        <authorList>
            <person name="Slabodnick M."/>
            <person name="Ruby J.G."/>
            <person name="Reiff S.B."/>
            <person name="Swart E.C."/>
            <person name="Gosai S."/>
            <person name="Prabakaran S."/>
            <person name="Witkowska E."/>
            <person name="Larue G.E."/>
            <person name="Fisher S."/>
            <person name="Freeman R.M."/>
            <person name="Gunawardena J."/>
            <person name="Chu W."/>
            <person name="Stover N.A."/>
            <person name="Gregory B.D."/>
            <person name="Nowacki M."/>
            <person name="Derisi J."/>
            <person name="Roy S.W."/>
            <person name="Marshall W.F."/>
            <person name="Sood P."/>
        </authorList>
    </citation>
    <scope>NUCLEOTIDE SEQUENCE [LARGE SCALE GENOMIC DNA]</scope>
    <source>
        <strain evidence="2">WM001</strain>
    </source>
</reference>
<protein>
    <submittedName>
        <fullName evidence="2">Uncharacterized protein</fullName>
    </submittedName>
</protein>
<dbReference type="AlphaFoldDB" id="A0A1R2AML3"/>
<dbReference type="EMBL" id="MPUH01001942">
    <property type="protein sequence ID" value="OMJ65783.1"/>
    <property type="molecule type" value="Genomic_DNA"/>
</dbReference>
<proteinExistence type="predicted"/>
<evidence type="ECO:0000313" key="3">
    <source>
        <dbReference type="Proteomes" id="UP000187209"/>
    </source>
</evidence>